<reference evidence="1" key="1">
    <citation type="submission" date="2023-03" db="EMBL/GenBank/DDBJ databases">
        <title>Andean soil-derived lignocellulolytic bacterial consortium as a source of novel taxa and putative plastic-active enzymes.</title>
        <authorList>
            <person name="Diaz-Garcia L."/>
            <person name="Chuvochina M."/>
            <person name="Feuerriegel G."/>
            <person name="Bunk B."/>
            <person name="Sproer C."/>
            <person name="Streit W.R."/>
            <person name="Rodriguez L.M."/>
            <person name="Overmann J."/>
            <person name="Jimenez D.J."/>
        </authorList>
    </citation>
    <scope>NUCLEOTIDE SEQUENCE</scope>
    <source>
        <strain evidence="1">MAG 4196</strain>
    </source>
</reference>
<accession>A0AAJ6B3L1</accession>
<protein>
    <submittedName>
        <fullName evidence="1">Uncharacterized protein</fullName>
    </submittedName>
</protein>
<dbReference type="AlphaFoldDB" id="A0AAJ6B3L1"/>
<name>A0AAJ6B3L1_9HYPH</name>
<evidence type="ECO:0000313" key="2">
    <source>
        <dbReference type="Proteomes" id="UP001217476"/>
    </source>
</evidence>
<proteinExistence type="predicted"/>
<organism evidence="1 2">
    <name type="scientific">Candidatus Devosia phytovorans</name>
    <dbReference type="NCBI Taxonomy" id="3121372"/>
    <lineage>
        <taxon>Bacteria</taxon>
        <taxon>Pseudomonadati</taxon>
        <taxon>Pseudomonadota</taxon>
        <taxon>Alphaproteobacteria</taxon>
        <taxon>Hyphomicrobiales</taxon>
        <taxon>Devosiaceae</taxon>
        <taxon>Devosia</taxon>
    </lineage>
</organism>
<sequence length="309" mass="34339">MDRHYLDLALPVGKGRQMRIVERPGLWMPQAELLGLVAQLRTIASRTLADKDLDYGIFSGDPERLEASFITLVTDKRSGAPIAFNALPVIALELDGRSVELVHLGLVMVDPDQRSKGLSWVLYGLTCFLLFIRNQGRPIWVSNVTQVPAVVGMVTETFSEVYPDPEGNSPRKFRQLVLVRQIMAAHRHVFGVGPEAGFDEQSFVITNAYTGGSDNLKKSFEVAQKHRRAAFNDYCQTHLDYERGDDVIQIGKLDLAAARRYLSEMVPKGALGLVAVAAVMALVQRAILPVVQWLDGKREFGRLRPRSGV</sequence>
<dbReference type="EMBL" id="CP119312">
    <property type="protein sequence ID" value="WEK06563.1"/>
    <property type="molecule type" value="Genomic_DNA"/>
</dbReference>
<evidence type="ECO:0000313" key="1">
    <source>
        <dbReference type="EMBL" id="WEK06563.1"/>
    </source>
</evidence>
<gene>
    <name evidence="1" type="ORF">P0Y65_10065</name>
</gene>
<dbReference type="Proteomes" id="UP001217476">
    <property type="component" value="Chromosome"/>
</dbReference>